<comment type="cofactor">
    <cofactor evidence="1 5">
        <name>FAD</name>
        <dbReference type="ChEBI" id="CHEBI:57692"/>
    </cofactor>
</comment>
<dbReference type="AlphaFoldDB" id="A0A2M8PEH1"/>
<dbReference type="EMBL" id="PGTM01000092">
    <property type="protein sequence ID" value="PJF35959.1"/>
    <property type="molecule type" value="Genomic_DNA"/>
</dbReference>
<evidence type="ECO:0000313" key="12">
    <source>
        <dbReference type="Proteomes" id="UP000229681"/>
    </source>
</evidence>
<dbReference type="Gene3D" id="1.20.140.10">
    <property type="entry name" value="Butyryl-CoA Dehydrogenase, subunit A, domain 3"/>
    <property type="match status" value="1"/>
</dbReference>
<dbReference type="InterPro" id="IPR046373">
    <property type="entry name" value="Acyl-CoA_Oxase/DH_mid-dom_sf"/>
</dbReference>
<dbReference type="Pfam" id="PF00441">
    <property type="entry name" value="Acyl-CoA_dh_1"/>
    <property type="match status" value="1"/>
</dbReference>
<gene>
    <name evidence="9" type="ORF">CUN49_07870</name>
    <name evidence="10" type="ORF">CUN50_02925</name>
</gene>
<dbReference type="Gene3D" id="1.10.540.10">
    <property type="entry name" value="Acyl-CoA dehydrogenase/oxidase, N-terminal domain"/>
    <property type="match status" value="1"/>
</dbReference>
<dbReference type="GO" id="GO:0003995">
    <property type="term" value="F:acyl-CoA dehydrogenase activity"/>
    <property type="evidence" value="ECO:0007669"/>
    <property type="project" value="InterPro"/>
</dbReference>
<dbReference type="InterPro" id="IPR037069">
    <property type="entry name" value="AcylCoA_DH/ox_N_sf"/>
</dbReference>
<keyword evidence="4 5" id="KW-0274">FAD</keyword>
<evidence type="ECO:0000259" key="6">
    <source>
        <dbReference type="Pfam" id="PF00441"/>
    </source>
</evidence>
<proteinExistence type="inferred from homology"/>
<dbReference type="GO" id="GO:0050660">
    <property type="term" value="F:flavin adenine dinucleotide binding"/>
    <property type="evidence" value="ECO:0007669"/>
    <property type="project" value="InterPro"/>
</dbReference>
<evidence type="ECO:0000313" key="9">
    <source>
        <dbReference type="EMBL" id="PJF35959.1"/>
    </source>
</evidence>
<feature type="domain" description="Acyl-CoA dehydrogenase/oxidase C-terminal" evidence="6">
    <location>
        <begin position="257"/>
        <end position="408"/>
    </location>
</feature>
<dbReference type="Proteomes" id="UP000228947">
    <property type="component" value="Unassembled WGS sequence"/>
</dbReference>
<dbReference type="Proteomes" id="UP000229681">
    <property type="component" value="Unassembled WGS sequence"/>
</dbReference>
<dbReference type="PANTHER" id="PTHR43884:SF12">
    <property type="entry name" value="ISOVALERYL-COA DEHYDROGENASE, MITOCHONDRIAL-RELATED"/>
    <property type="match status" value="1"/>
</dbReference>
<dbReference type="EMBL" id="PGTL01000009">
    <property type="protein sequence ID" value="PJF42770.1"/>
    <property type="molecule type" value="Genomic_DNA"/>
</dbReference>
<organism evidence="9 12">
    <name type="scientific">Candidatus Thermofonsia Clade 1 bacterium</name>
    <dbReference type="NCBI Taxonomy" id="2364210"/>
    <lineage>
        <taxon>Bacteria</taxon>
        <taxon>Bacillati</taxon>
        <taxon>Chloroflexota</taxon>
        <taxon>Candidatus Thermofontia</taxon>
        <taxon>Candidatus Thermofonsia Clade 1</taxon>
    </lineage>
</organism>
<feature type="domain" description="Acyl-CoA oxidase/dehydrogenase middle" evidence="7">
    <location>
        <begin position="135"/>
        <end position="236"/>
    </location>
</feature>
<dbReference type="InterPro" id="IPR009100">
    <property type="entry name" value="AcylCoA_DH/oxidase_NM_dom_sf"/>
</dbReference>
<keyword evidence="3 5" id="KW-0285">Flavoprotein</keyword>
<comment type="similarity">
    <text evidence="2 5">Belongs to the acyl-CoA dehydrogenase family.</text>
</comment>
<sequence length="416" mass="45557">MAISFKIPERLLQEREMLKGIAEGIMRPESRYLDEHEHERPHAFIKAMWYVLREEQAKALQRLTNGGEKPKREGAGIANLRLVLLAEQLSWGDVGQYLCMPAPLLAGSAIEAVGTPEQKLRFLKRFAEGEPKWGAMAMTEPGAGSDTSAIQTTATFDPETNEWILNGEKIFCTNGKLALEESDGIVVVWATVDRSAGRAGMKPFVVEAGTPGVKIGKVEIKHGIRASDTAAIVLDNARVPADHLLGSAEVVRREGTAGFKGAMATFDASRPMVAASAIGVGRAALEFLKEKLAENGIQIPYGAPYHSLSAVQRDVIEMEMQLKAAWLLTLRAASMLDHGLHNSLEASMAKVKAGKVVTQVTQKAVELLGTLGYSREWLVEKWMRDGKINDIYEGTGQINLLIVARRILNYTSRELQ</sequence>
<dbReference type="Pfam" id="PF02770">
    <property type="entry name" value="Acyl-CoA_dh_M"/>
    <property type="match status" value="1"/>
</dbReference>
<evidence type="ECO:0000256" key="5">
    <source>
        <dbReference type="RuleBase" id="RU362125"/>
    </source>
</evidence>
<evidence type="ECO:0000313" key="11">
    <source>
        <dbReference type="Proteomes" id="UP000228947"/>
    </source>
</evidence>
<evidence type="ECO:0000259" key="8">
    <source>
        <dbReference type="Pfam" id="PF02771"/>
    </source>
</evidence>
<dbReference type="SUPFAM" id="SSF56645">
    <property type="entry name" value="Acyl-CoA dehydrogenase NM domain-like"/>
    <property type="match status" value="1"/>
</dbReference>
<reference evidence="11 12" key="1">
    <citation type="submission" date="2017-11" db="EMBL/GenBank/DDBJ databases">
        <title>Evolution of Phototrophy in the Chloroflexi Phylum Driven by Horizontal Gene Transfer.</title>
        <authorList>
            <person name="Ward L.M."/>
            <person name="Hemp J."/>
            <person name="Shih P.M."/>
            <person name="Mcglynn S.E."/>
            <person name="Fischer W."/>
        </authorList>
    </citation>
    <scope>NUCLEOTIDE SEQUENCE [LARGE SCALE GENOMIC DNA]</scope>
    <source>
        <strain evidence="10">CP1_1M</strain>
        <strain evidence="9">JP3_13</strain>
    </source>
</reference>
<evidence type="ECO:0000256" key="4">
    <source>
        <dbReference type="ARBA" id="ARBA00022827"/>
    </source>
</evidence>
<dbReference type="InterPro" id="IPR013786">
    <property type="entry name" value="AcylCoA_DH/ox_N"/>
</dbReference>
<keyword evidence="5" id="KW-0560">Oxidoreductase</keyword>
<evidence type="ECO:0000313" key="10">
    <source>
        <dbReference type="EMBL" id="PJF42770.1"/>
    </source>
</evidence>
<evidence type="ECO:0000256" key="2">
    <source>
        <dbReference type="ARBA" id="ARBA00009347"/>
    </source>
</evidence>
<comment type="caution">
    <text evidence="9">The sequence shown here is derived from an EMBL/GenBank/DDBJ whole genome shotgun (WGS) entry which is preliminary data.</text>
</comment>
<dbReference type="PANTHER" id="PTHR43884">
    <property type="entry name" value="ACYL-COA DEHYDROGENASE"/>
    <property type="match status" value="1"/>
</dbReference>
<feature type="domain" description="Acyl-CoA dehydrogenase/oxidase N-terminal" evidence="8">
    <location>
        <begin position="73"/>
        <end position="130"/>
    </location>
</feature>
<dbReference type="Gene3D" id="2.40.110.10">
    <property type="entry name" value="Butyryl-CoA Dehydrogenase, subunit A, domain 2"/>
    <property type="match status" value="1"/>
</dbReference>
<dbReference type="Pfam" id="PF02771">
    <property type="entry name" value="Acyl-CoA_dh_N"/>
    <property type="match status" value="1"/>
</dbReference>
<dbReference type="InterPro" id="IPR009075">
    <property type="entry name" value="AcylCo_DH/oxidase_C"/>
</dbReference>
<dbReference type="SUPFAM" id="SSF47203">
    <property type="entry name" value="Acyl-CoA dehydrogenase C-terminal domain-like"/>
    <property type="match status" value="1"/>
</dbReference>
<dbReference type="PROSITE" id="PS00072">
    <property type="entry name" value="ACYL_COA_DH_1"/>
    <property type="match status" value="1"/>
</dbReference>
<protein>
    <submittedName>
        <fullName evidence="9">Acyl-CoA dehydrogenase</fullName>
    </submittedName>
</protein>
<dbReference type="InterPro" id="IPR006089">
    <property type="entry name" value="Acyl-CoA_DH_CS"/>
</dbReference>
<evidence type="ECO:0000256" key="1">
    <source>
        <dbReference type="ARBA" id="ARBA00001974"/>
    </source>
</evidence>
<evidence type="ECO:0000256" key="3">
    <source>
        <dbReference type="ARBA" id="ARBA00022630"/>
    </source>
</evidence>
<dbReference type="InterPro" id="IPR036250">
    <property type="entry name" value="AcylCo_DH-like_C"/>
</dbReference>
<accession>A0A2M8PEH1</accession>
<evidence type="ECO:0000259" key="7">
    <source>
        <dbReference type="Pfam" id="PF02770"/>
    </source>
</evidence>
<name>A0A2M8PEH1_9CHLR</name>
<dbReference type="InterPro" id="IPR006091">
    <property type="entry name" value="Acyl-CoA_Oxase/DH_mid-dom"/>
</dbReference>